<feature type="compositionally biased region" description="Polar residues" evidence="1">
    <location>
        <begin position="165"/>
        <end position="176"/>
    </location>
</feature>
<evidence type="ECO:0000313" key="4">
    <source>
        <dbReference type="RefSeq" id="XP_022328691.1"/>
    </source>
</evidence>
<dbReference type="OrthoDB" id="6158395at2759"/>
<name>A0A8B8DNX0_CRAVI</name>
<proteinExistence type="predicted"/>
<reference evidence="4" key="1">
    <citation type="submission" date="2025-08" db="UniProtKB">
        <authorList>
            <consortium name="RefSeq"/>
        </authorList>
    </citation>
    <scope>IDENTIFICATION</scope>
    <source>
        <tissue evidence="4">Whole sample</tissue>
    </source>
</reference>
<dbReference type="RefSeq" id="XP_022328691.1">
    <property type="nucleotide sequence ID" value="XM_022472983.1"/>
</dbReference>
<feature type="transmembrane region" description="Helical" evidence="2">
    <location>
        <begin position="73"/>
        <end position="94"/>
    </location>
</feature>
<sequence length="284" mass="32083">MSAAMEAFCIRLRPPDPPIFASTPLEAKNRMLQFRQNCAAFLEYEKLCNLTNEGTTTTWTSSQALTTSSGSSAWIAAVVIAILVILVIAVIVLVKIYKKKKRNVSQHLCDLQSHERVNYLNNKAAKGEKWAGVHENVNYLDNKAEKGQKWTGSTVNTDKRHWDKSNNQSRAHSANVNVHDITELNELSMKNGHNLTNHSKQTSASKDKTADEVIYANSQFVKVAKAAGKKPPLEKTPSVRDITPPADKKTQDMYYIDENPYDRVDRREKPVPKKRNKVMHQEPR</sequence>
<gene>
    <name evidence="4" type="primary">LOC111127744</name>
</gene>
<accession>A0A8B8DNX0</accession>
<dbReference type="GeneID" id="111127744"/>
<evidence type="ECO:0000313" key="3">
    <source>
        <dbReference type="Proteomes" id="UP000694844"/>
    </source>
</evidence>
<protein>
    <submittedName>
        <fullName evidence="4">Uncharacterized protein LOC111127744 isoform X2</fullName>
    </submittedName>
</protein>
<feature type="region of interest" description="Disordered" evidence="1">
    <location>
        <begin position="226"/>
        <end position="284"/>
    </location>
</feature>
<organism evidence="3 4">
    <name type="scientific">Crassostrea virginica</name>
    <name type="common">Eastern oyster</name>
    <dbReference type="NCBI Taxonomy" id="6565"/>
    <lineage>
        <taxon>Eukaryota</taxon>
        <taxon>Metazoa</taxon>
        <taxon>Spiralia</taxon>
        <taxon>Lophotrochozoa</taxon>
        <taxon>Mollusca</taxon>
        <taxon>Bivalvia</taxon>
        <taxon>Autobranchia</taxon>
        <taxon>Pteriomorphia</taxon>
        <taxon>Ostreida</taxon>
        <taxon>Ostreoidea</taxon>
        <taxon>Ostreidae</taxon>
        <taxon>Crassostrea</taxon>
    </lineage>
</organism>
<keyword evidence="2" id="KW-1133">Transmembrane helix</keyword>
<feature type="region of interest" description="Disordered" evidence="1">
    <location>
        <begin position="150"/>
        <end position="177"/>
    </location>
</feature>
<feature type="compositionally biased region" description="Basic and acidic residues" evidence="1">
    <location>
        <begin position="260"/>
        <end position="271"/>
    </location>
</feature>
<dbReference type="Proteomes" id="UP000694844">
    <property type="component" value="Chromosome 4"/>
</dbReference>
<evidence type="ECO:0000256" key="2">
    <source>
        <dbReference type="SAM" id="Phobius"/>
    </source>
</evidence>
<keyword evidence="2" id="KW-0812">Transmembrane</keyword>
<keyword evidence="3" id="KW-1185">Reference proteome</keyword>
<evidence type="ECO:0000256" key="1">
    <source>
        <dbReference type="SAM" id="MobiDB-lite"/>
    </source>
</evidence>
<dbReference type="AlphaFoldDB" id="A0A8B8DNX0"/>
<keyword evidence="2" id="KW-0472">Membrane</keyword>